<accession>A0A921MCM6</accession>
<name>A0A921MCM6_9MICO</name>
<comment type="caution">
    <text evidence="1">The sequence shown here is derived from an EMBL/GenBank/DDBJ whole genome shotgun (WGS) entry which is preliminary data.</text>
</comment>
<reference evidence="1" key="2">
    <citation type="submission" date="2021-09" db="EMBL/GenBank/DDBJ databases">
        <authorList>
            <person name="Gilroy R."/>
        </authorList>
    </citation>
    <scope>NUCLEOTIDE SEQUENCE</scope>
    <source>
        <strain evidence="1">ChiGjej5B5-7349</strain>
    </source>
</reference>
<sequence length="279" mass="30516">MSKAGAFEDYLASLGRLTAHIDPTASTPEAEDIREAAESLTELGEVTAASLAAWAQARSRDIPVLGLTVGLSQEKLKNALRHRFGTAGWVTLARERPAELVQWLDEEYDLVRLTATQLARTYSFGEILVARAGTRTTATSAGTSGRMVEDRIEAIAQDLGLEYETRTQFLGRNGQTAPCDLVVPSGGNASIAVAAKGFDSTGSKLSDAVTEIEKMASVRLPRQYIMAVVDGIGWKSRKSDLRKLHRLWEREEIDGLYTLASFDRFRDDLEEAAKLRGLL</sequence>
<evidence type="ECO:0000313" key="1">
    <source>
        <dbReference type="EMBL" id="HJG79277.1"/>
    </source>
</evidence>
<dbReference type="AlphaFoldDB" id="A0A921MCM6"/>
<dbReference type="Proteomes" id="UP000784435">
    <property type="component" value="Unassembled WGS sequence"/>
</dbReference>
<proteinExistence type="predicted"/>
<reference evidence="1" key="1">
    <citation type="journal article" date="2021" name="PeerJ">
        <title>Extensive microbial diversity within the chicken gut microbiome revealed by metagenomics and culture.</title>
        <authorList>
            <person name="Gilroy R."/>
            <person name="Ravi A."/>
            <person name="Getino M."/>
            <person name="Pursley I."/>
            <person name="Horton D.L."/>
            <person name="Alikhan N.F."/>
            <person name="Baker D."/>
            <person name="Gharbi K."/>
            <person name="Hall N."/>
            <person name="Watson M."/>
            <person name="Adriaenssens E.M."/>
            <person name="Foster-Nyarko E."/>
            <person name="Jarju S."/>
            <person name="Secka A."/>
            <person name="Antonio M."/>
            <person name="Oren A."/>
            <person name="Chaudhuri R.R."/>
            <person name="La Ragione R."/>
            <person name="Hildebrand F."/>
            <person name="Pallen M.J."/>
        </authorList>
    </citation>
    <scope>NUCLEOTIDE SEQUENCE</scope>
    <source>
        <strain evidence="1">ChiGjej5B5-7349</strain>
    </source>
</reference>
<protein>
    <recommendedName>
        <fullName evidence="3">DpnII restriction endonuclease</fullName>
    </recommendedName>
</protein>
<evidence type="ECO:0000313" key="2">
    <source>
        <dbReference type="Proteomes" id="UP000784435"/>
    </source>
</evidence>
<dbReference type="EMBL" id="DYUK01000062">
    <property type="protein sequence ID" value="HJG79277.1"/>
    <property type="molecule type" value="Genomic_DNA"/>
</dbReference>
<evidence type="ECO:0008006" key="3">
    <source>
        <dbReference type="Google" id="ProtNLM"/>
    </source>
</evidence>
<gene>
    <name evidence="1" type="ORF">K8V08_02565</name>
</gene>
<organism evidence="1 2">
    <name type="scientific">Brevibacterium senegalense</name>
    <dbReference type="NCBI Taxonomy" id="1033736"/>
    <lineage>
        <taxon>Bacteria</taxon>
        <taxon>Bacillati</taxon>
        <taxon>Actinomycetota</taxon>
        <taxon>Actinomycetes</taxon>
        <taxon>Micrococcales</taxon>
        <taxon>Brevibacteriaceae</taxon>
        <taxon>Brevibacterium</taxon>
    </lineage>
</organism>